<dbReference type="InParanoid" id="C5K5J6"/>
<proteinExistence type="predicted"/>
<dbReference type="OrthoDB" id="10248373at2759"/>
<dbReference type="RefSeq" id="XP_002788462.1">
    <property type="nucleotide sequence ID" value="XM_002788416.1"/>
</dbReference>
<evidence type="ECO:0000313" key="2">
    <source>
        <dbReference type="Proteomes" id="UP000007800"/>
    </source>
</evidence>
<accession>C5K5J6</accession>
<reference evidence="1 2" key="1">
    <citation type="submission" date="2008-07" db="EMBL/GenBank/DDBJ databases">
        <authorList>
            <person name="El-Sayed N."/>
            <person name="Caler E."/>
            <person name="Inman J."/>
            <person name="Amedeo P."/>
            <person name="Hass B."/>
            <person name="Wortman J."/>
        </authorList>
    </citation>
    <scope>NUCLEOTIDE SEQUENCE [LARGE SCALE GENOMIC DNA]</scope>
    <source>
        <strain evidence="2">ATCC 50983 / TXsc</strain>
    </source>
</reference>
<dbReference type="Gene3D" id="1.10.620.20">
    <property type="entry name" value="Ribonucleotide Reductase, subunit A"/>
    <property type="match status" value="2"/>
</dbReference>
<organism evidence="2">
    <name type="scientific">Perkinsus marinus (strain ATCC 50983 / TXsc)</name>
    <dbReference type="NCBI Taxonomy" id="423536"/>
    <lineage>
        <taxon>Eukaryota</taxon>
        <taxon>Sar</taxon>
        <taxon>Alveolata</taxon>
        <taxon>Perkinsozoa</taxon>
        <taxon>Perkinsea</taxon>
        <taxon>Perkinsida</taxon>
        <taxon>Perkinsidae</taxon>
        <taxon>Perkinsus</taxon>
    </lineage>
</organism>
<dbReference type="SUPFAM" id="SSF47240">
    <property type="entry name" value="Ferritin-like"/>
    <property type="match status" value="2"/>
</dbReference>
<dbReference type="InterPro" id="IPR000358">
    <property type="entry name" value="RNR_small_fam"/>
</dbReference>
<dbReference type="InterPro" id="IPR012348">
    <property type="entry name" value="RNR-like"/>
</dbReference>
<keyword evidence="2" id="KW-1185">Reference proteome</keyword>
<dbReference type="Proteomes" id="UP000007800">
    <property type="component" value="Unassembled WGS sequence"/>
</dbReference>
<dbReference type="PANTHER" id="PTHR23409">
    <property type="entry name" value="RIBONUCLEOSIDE-DIPHOSPHATE REDUCTASE SMALL CHAIN"/>
    <property type="match status" value="1"/>
</dbReference>
<dbReference type="EMBL" id="GG670634">
    <property type="protein sequence ID" value="EER20258.1"/>
    <property type="molecule type" value="Genomic_DNA"/>
</dbReference>
<dbReference type="AlphaFoldDB" id="C5K5J6"/>
<sequence length="157" mass="17758">YKQHEASFWTAEEIDLGQDLRDWETLTKNEQHFIKNSAVNVEREFITDALPVGLIGMNAELMGRYIEFVADRLLVALGYAKIYNSANPFDWMTMISLQGKTNFFEKRVGFAFSSGKSRGLSRSSRRGFDRIVLEIDFGVANVSTRNSANLSNTSTSN</sequence>
<dbReference type="GeneID" id="9053799"/>
<name>C5K5J6_PERM5</name>
<dbReference type="InterPro" id="IPR009078">
    <property type="entry name" value="Ferritin-like_SF"/>
</dbReference>
<dbReference type="GO" id="GO:0009263">
    <property type="term" value="P:deoxyribonucleotide biosynthetic process"/>
    <property type="evidence" value="ECO:0007669"/>
    <property type="project" value="InterPro"/>
</dbReference>
<feature type="non-terminal residue" evidence="1">
    <location>
        <position position="1"/>
    </location>
</feature>
<dbReference type="GO" id="GO:0016491">
    <property type="term" value="F:oxidoreductase activity"/>
    <property type="evidence" value="ECO:0007669"/>
    <property type="project" value="InterPro"/>
</dbReference>
<gene>
    <name evidence="1" type="ORF">Pmar_PMAR010019</name>
</gene>
<dbReference type="Pfam" id="PF00268">
    <property type="entry name" value="Ribonuc_red_sm"/>
    <property type="match status" value="2"/>
</dbReference>
<protein>
    <submittedName>
        <fullName evidence="1">Ribonucleoside-diphosphate reductase small chain, putative</fullName>
    </submittedName>
</protein>
<dbReference type="PANTHER" id="PTHR23409:SF18">
    <property type="entry name" value="RIBONUCLEOSIDE-DIPHOSPHATE REDUCTASE SUBUNIT M2"/>
    <property type="match status" value="1"/>
</dbReference>
<evidence type="ECO:0000313" key="1">
    <source>
        <dbReference type="EMBL" id="EER20258.1"/>
    </source>
</evidence>